<feature type="compositionally biased region" description="Basic and acidic residues" evidence="1">
    <location>
        <begin position="1"/>
        <end position="21"/>
    </location>
</feature>
<dbReference type="AlphaFoldDB" id="A0A9W6WP54"/>
<dbReference type="EMBL" id="BSXT01000223">
    <property type="protein sequence ID" value="GMF21305.1"/>
    <property type="molecule type" value="Genomic_DNA"/>
</dbReference>
<sequence>MATGKKEGMCEGGHVREREAPVRQSRRSQGLPPEKQNNLHDVVREARKASAAKRKATKEEKERSSADARPAPEPAALDAHQVSKGDDSGGRLTQSEAVEGESVQDEPAQASEGGANVEVSLEVDRVSDSKLPGQDVGLLDDALVLADDKPLATVQEDAVLEDLNVSSHLRRDLALARDLTAVQIPVELCTARECVAILQTLLVEAGFQFDNLISEWFRTAASRVMVNSIRESVGNMLRLLAGELIEWRQLVVGAKFKIVPSLDVQEVSERPPILEYHAEDTEGDLLMTDHV</sequence>
<feature type="compositionally biased region" description="Basic and acidic residues" evidence="1">
    <location>
        <begin position="57"/>
        <end position="66"/>
    </location>
</feature>
<dbReference type="OrthoDB" id="146167at2759"/>
<comment type="caution">
    <text evidence="2">The sequence shown here is derived from an EMBL/GenBank/DDBJ whole genome shotgun (WGS) entry which is preliminary data.</text>
</comment>
<reference evidence="2" key="1">
    <citation type="submission" date="2023-04" db="EMBL/GenBank/DDBJ databases">
        <title>Phytophthora fragariaefolia NBRC 109709.</title>
        <authorList>
            <person name="Ichikawa N."/>
            <person name="Sato H."/>
            <person name="Tonouchi N."/>
        </authorList>
    </citation>
    <scope>NUCLEOTIDE SEQUENCE</scope>
    <source>
        <strain evidence="2">NBRC 109709</strain>
    </source>
</reference>
<feature type="region of interest" description="Disordered" evidence="1">
    <location>
        <begin position="1"/>
        <end position="118"/>
    </location>
</feature>
<feature type="compositionally biased region" description="Basic and acidic residues" evidence="1">
    <location>
        <begin position="37"/>
        <end position="48"/>
    </location>
</feature>
<keyword evidence="3" id="KW-1185">Reference proteome</keyword>
<gene>
    <name evidence="2" type="ORF">Pfra01_000279400</name>
</gene>
<dbReference type="Proteomes" id="UP001165121">
    <property type="component" value="Unassembled WGS sequence"/>
</dbReference>
<evidence type="ECO:0000256" key="1">
    <source>
        <dbReference type="SAM" id="MobiDB-lite"/>
    </source>
</evidence>
<evidence type="ECO:0000313" key="3">
    <source>
        <dbReference type="Proteomes" id="UP001165121"/>
    </source>
</evidence>
<accession>A0A9W6WP54</accession>
<name>A0A9W6WP54_9STRA</name>
<organism evidence="2 3">
    <name type="scientific">Phytophthora fragariaefolia</name>
    <dbReference type="NCBI Taxonomy" id="1490495"/>
    <lineage>
        <taxon>Eukaryota</taxon>
        <taxon>Sar</taxon>
        <taxon>Stramenopiles</taxon>
        <taxon>Oomycota</taxon>
        <taxon>Peronosporomycetes</taxon>
        <taxon>Peronosporales</taxon>
        <taxon>Peronosporaceae</taxon>
        <taxon>Phytophthora</taxon>
    </lineage>
</organism>
<proteinExistence type="predicted"/>
<evidence type="ECO:0000313" key="2">
    <source>
        <dbReference type="EMBL" id="GMF21305.1"/>
    </source>
</evidence>
<protein>
    <submittedName>
        <fullName evidence="2">Unnamed protein product</fullName>
    </submittedName>
</protein>